<dbReference type="Pfam" id="PF13445">
    <property type="entry name" value="zf-RING_UBOX"/>
    <property type="match status" value="1"/>
</dbReference>
<dbReference type="CDD" id="cd19757">
    <property type="entry name" value="Bbox1"/>
    <property type="match status" value="1"/>
</dbReference>
<dbReference type="PANTHER" id="PTHR25462">
    <property type="entry name" value="BONUS, ISOFORM C-RELATED"/>
    <property type="match status" value="1"/>
</dbReference>
<evidence type="ECO:0000256" key="4">
    <source>
        <dbReference type="ARBA" id="ARBA00022833"/>
    </source>
</evidence>
<protein>
    <recommendedName>
        <fullName evidence="7">RING-type domain-containing protein</fullName>
    </recommendedName>
</protein>
<keyword evidence="3 5" id="KW-0863">Zinc-finger</keyword>
<dbReference type="AlphaFoldDB" id="A0AA88XKL9"/>
<keyword evidence="2" id="KW-0677">Repeat</keyword>
<organism evidence="8 9">
    <name type="scientific">Pinctada imbricata</name>
    <name type="common">Atlantic pearl-oyster</name>
    <name type="synonym">Pinctada martensii</name>
    <dbReference type="NCBI Taxonomy" id="66713"/>
    <lineage>
        <taxon>Eukaryota</taxon>
        <taxon>Metazoa</taxon>
        <taxon>Spiralia</taxon>
        <taxon>Lophotrochozoa</taxon>
        <taxon>Mollusca</taxon>
        <taxon>Bivalvia</taxon>
        <taxon>Autobranchia</taxon>
        <taxon>Pteriomorphia</taxon>
        <taxon>Pterioida</taxon>
        <taxon>Pterioidea</taxon>
        <taxon>Pteriidae</taxon>
        <taxon>Pinctada</taxon>
    </lineage>
</organism>
<proteinExistence type="predicted"/>
<reference evidence="8" key="1">
    <citation type="submission" date="2019-08" db="EMBL/GenBank/DDBJ databases">
        <title>The improved chromosome-level genome for the pearl oyster Pinctada fucata martensii using PacBio sequencing and Hi-C.</title>
        <authorList>
            <person name="Zheng Z."/>
        </authorList>
    </citation>
    <scope>NUCLEOTIDE SEQUENCE</scope>
    <source>
        <strain evidence="8">ZZ-2019</strain>
        <tissue evidence="8">Adductor muscle</tissue>
    </source>
</reference>
<evidence type="ECO:0000256" key="5">
    <source>
        <dbReference type="PROSITE-ProRule" id="PRU00175"/>
    </source>
</evidence>
<dbReference type="SMART" id="SM00184">
    <property type="entry name" value="RING"/>
    <property type="match status" value="1"/>
</dbReference>
<dbReference type="SUPFAM" id="SSF63825">
    <property type="entry name" value="YWTD domain"/>
    <property type="match status" value="1"/>
</dbReference>
<dbReference type="PROSITE" id="PS51125">
    <property type="entry name" value="NHL"/>
    <property type="match status" value="1"/>
</dbReference>
<accession>A0AA88XKL9</accession>
<dbReference type="InterPro" id="IPR017907">
    <property type="entry name" value="Znf_RING_CS"/>
</dbReference>
<dbReference type="EMBL" id="VSWD01000011">
    <property type="protein sequence ID" value="KAK3087529.1"/>
    <property type="molecule type" value="Genomic_DNA"/>
</dbReference>
<dbReference type="InterPro" id="IPR011042">
    <property type="entry name" value="6-blade_b-propeller_TolB-like"/>
</dbReference>
<feature type="repeat" description="NHL" evidence="6">
    <location>
        <begin position="293"/>
        <end position="335"/>
    </location>
</feature>
<dbReference type="PROSITE" id="PS50089">
    <property type="entry name" value="ZF_RING_2"/>
    <property type="match status" value="1"/>
</dbReference>
<evidence type="ECO:0000256" key="2">
    <source>
        <dbReference type="ARBA" id="ARBA00022737"/>
    </source>
</evidence>
<comment type="caution">
    <text evidence="8">The sequence shown here is derived from an EMBL/GenBank/DDBJ whole genome shotgun (WGS) entry which is preliminary data.</text>
</comment>
<keyword evidence="9" id="KW-1185">Reference proteome</keyword>
<keyword evidence="4" id="KW-0862">Zinc</keyword>
<dbReference type="InterPro" id="IPR027370">
    <property type="entry name" value="Znf-RING_euk"/>
</dbReference>
<evidence type="ECO:0000313" key="8">
    <source>
        <dbReference type="EMBL" id="KAK3087529.1"/>
    </source>
</evidence>
<dbReference type="InterPro" id="IPR001258">
    <property type="entry name" value="NHL_repeat"/>
</dbReference>
<dbReference type="GO" id="GO:0008270">
    <property type="term" value="F:zinc ion binding"/>
    <property type="evidence" value="ECO:0007669"/>
    <property type="project" value="UniProtKB-KW"/>
</dbReference>
<name>A0AA88XKL9_PINIB</name>
<gene>
    <name evidence="8" type="ORF">FSP39_007079</name>
</gene>
<feature type="domain" description="RING-type" evidence="7">
    <location>
        <begin position="5"/>
        <end position="48"/>
    </location>
</feature>
<evidence type="ECO:0000256" key="3">
    <source>
        <dbReference type="ARBA" id="ARBA00022771"/>
    </source>
</evidence>
<dbReference type="InterPro" id="IPR001841">
    <property type="entry name" value="Znf_RING"/>
</dbReference>
<dbReference type="PROSITE" id="PS00518">
    <property type="entry name" value="ZF_RING_1"/>
    <property type="match status" value="1"/>
</dbReference>
<dbReference type="Gene3D" id="2.120.10.30">
    <property type="entry name" value="TolB, C-terminal domain"/>
    <property type="match status" value="1"/>
</dbReference>
<sequence length="662" mass="74724">MESKCSICCDIFDTPRFLNCVHTFCESCLQEYMNKNSKNGQIECPLCRAKTSDLKHGAKCFFENFFVKQRRNNKEIGRCEECAVVQVVKSCSHCEQYLCENCLASHKMVEQMKNNAHDSFEDIPNIPAALPPPPFNTGFLVSQKHFFQVSHEEISRRSHGQVCIKSIITTSEDECIVCPNGENVLITYNYRHGLELDRRYLEAEVVEMVMGINGYPLIIGNHTSVIFECRMDGVHPIANTGRYIPFTLATLNNDRFVVLSVSRIDDQIHGTGTSNRVPYGVLQIFGMRGEIYVEVSEVNGEHKLAQPRDVTVNLRTNEIYVADHTNRSLQLYKEDGAFETSFDGTEYTLQNNDVEVFVNCLVFPFTCCFDITNQILLASDTLGKIRVFSPLLDLLADGLESLFDNYFVELREHDVIEFVPCGICEKSTEATNTCRHCLQIVCFQCKPSHRLAVELSGETFPEENNIDDNDEEEEWGEAEEVNDQASLPFHLMMSQAIKCQYNVILDFAFHVPYHSHLLASTETNITCLVPKDRDFVAVLSNCGPNILLLNRLGDTVDRIRLLESMTCFAITKEDNILLTNGSNRLIMRCTEEGCSKFANTGHFSPLSISLFFDGRFAVTGVSDLEGKLTKRRDLGTFGVLQIFSRIGTLVKDVVRGTGGELI</sequence>
<dbReference type="InterPro" id="IPR047153">
    <property type="entry name" value="TRIM45/56/19-like"/>
</dbReference>
<evidence type="ECO:0000256" key="1">
    <source>
        <dbReference type="ARBA" id="ARBA00022723"/>
    </source>
</evidence>
<dbReference type="SUPFAM" id="SSF57850">
    <property type="entry name" value="RING/U-box"/>
    <property type="match status" value="1"/>
</dbReference>
<dbReference type="InterPro" id="IPR013083">
    <property type="entry name" value="Znf_RING/FYVE/PHD"/>
</dbReference>
<dbReference type="Gene3D" id="3.30.40.10">
    <property type="entry name" value="Zinc/RING finger domain, C3HC4 (zinc finger)"/>
    <property type="match status" value="1"/>
</dbReference>
<keyword evidence="1" id="KW-0479">Metal-binding</keyword>
<dbReference type="PANTHER" id="PTHR25462:SF296">
    <property type="entry name" value="MEIOTIC P26, ISOFORM F"/>
    <property type="match status" value="1"/>
</dbReference>
<evidence type="ECO:0000313" key="9">
    <source>
        <dbReference type="Proteomes" id="UP001186944"/>
    </source>
</evidence>
<evidence type="ECO:0000256" key="6">
    <source>
        <dbReference type="PROSITE-ProRule" id="PRU00504"/>
    </source>
</evidence>
<evidence type="ECO:0000259" key="7">
    <source>
        <dbReference type="PROSITE" id="PS50089"/>
    </source>
</evidence>
<dbReference type="Proteomes" id="UP001186944">
    <property type="component" value="Unassembled WGS sequence"/>
</dbReference>